<proteinExistence type="predicted"/>
<dbReference type="PANTHER" id="PTHR12959">
    <property type="entry name" value="GPI TRANSAMIDASE COMPONENT PIG-T-RELATED"/>
    <property type="match status" value="1"/>
</dbReference>
<dbReference type="GO" id="GO:0042765">
    <property type="term" value="C:GPI-anchor transamidase complex"/>
    <property type="evidence" value="ECO:0007669"/>
    <property type="project" value="InterPro"/>
</dbReference>
<dbReference type="OMA" id="CHSKGHT"/>
<accession>A0A915JWS7</accession>
<name>A0A915JWS7_ROMCU</name>
<dbReference type="PANTHER" id="PTHR12959:SF11">
    <property type="entry name" value="GPI TRANSAMIDASE COMPONENT PIG-T"/>
    <property type="match status" value="1"/>
</dbReference>
<evidence type="ECO:0000313" key="1">
    <source>
        <dbReference type="Proteomes" id="UP000887565"/>
    </source>
</evidence>
<evidence type="ECO:0000313" key="2">
    <source>
        <dbReference type="WBParaSite" id="nRc.2.0.1.t30880-RA"/>
    </source>
</evidence>
<dbReference type="InterPro" id="IPR007245">
    <property type="entry name" value="PIG-T"/>
</dbReference>
<dbReference type="WBParaSite" id="nRc.2.0.1.t30880-RA">
    <property type="protein sequence ID" value="nRc.2.0.1.t30880-RA"/>
    <property type="gene ID" value="nRc.2.0.1.g30880"/>
</dbReference>
<reference evidence="2" key="1">
    <citation type="submission" date="2022-11" db="UniProtKB">
        <authorList>
            <consortium name="WormBaseParasite"/>
        </authorList>
    </citation>
    <scope>IDENTIFICATION</scope>
</reference>
<sequence length="117" mass="13167">CAVRKCHSKGHTPDDFLERLDTFRLPGNYIAAKFTFTTRKYTPFRSANVPTRPPHYDLFPKIVGEIVSAFNISELRLSLTQGSWRNTLWGDTADFSSPAGAEDLALLSTIHDNFDFG</sequence>
<dbReference type="AlphaFoldDB" id="A0A915JWS7"/>
<dbReference type="Proteomes" id="UP000887565">
    <property type="component" value="Unplaced"/>
</dbReference>
<keyword evidence="1" id="KW-1185">Reference proteome</keyword>
<dbReference type="Pfam" id="PF04113">
    <property type="entry name" value="Gpi16"/>
    <property type="match status" value="1"/>
</dbReference>
<dbReference type="GO" id="GO:0016255">
    <property type="term" value="P:attachment of GPI anchor to protein"/>
    <property type="evidence" value="ECO:0007669"/>
    <property type="project" value="InterPro"/>
</dbReference>
<organism evidence="1 2">
    <name type="scientific">Romanomermis culicivorax</name>
    <name type="common">Nematode worm</name>
    <dbReference type="NCBI Taxonomy" id="13658"/>
    <lineage>
        <taxon>Eukaryota</taxon>
        <taxon>Metazoa</taxon>
        <taxon>Ecdysozoa</taxon>
        <taxon>Nematoda</taxon>
        <taxon>Enoplea</taxon>
        <taxon>Dorylaimia</taxon>
        <taxon>Mermithida</taxon>
        <taxon>Mermithoidea</taxon>
        <taxon>Mermithidae</taxon>
        <taxon>Romanomermis</taxon>
    </lineage>
</organism>
<protein>
    <submittedName>
        <fullName evidence="2">Uncharacterized protein</fullName>
    </submittedName>
</protein>